<evidence type="ECO:0000256" key="2">
    <source>
        <dbReference type="SAM" id="SignalP"/>
    </source>
</evidence>
<accession>A0ABV0GJC1</accession>
<sequence length="224" mass="23813">MKANHILCAGLLALAAAGAQAQHTVYLGGAHIDVDATMPPLTGGPAIPAPGALLRIGSAETLGFGYTYRYSPQWSAEVALGLPPAHKVYGAGFIQAFGQVSVVEQMPPTVFANYHFVNLWQRVQPFVGLGINYTRFTKTRSTPSGDAASGGPTSIKLSDSWGLAGHVGLTVVYDKHWSLVATVARADVKSDMTAVTQTRDGEITRSTRINFRPTVYSLSLGYSF</sequence>
<name>A0ABV0GJC1_9BURK</name>
<gene>
    <name evidence="3" type="ORF">ABDJ40_20445</name>
</gene>
<protein>
    <submittedName>
        <fullName evidence="3">OmpW family outer membrane protein</fullName>
    </submittedName>
</protein>
<keyword evidence="2" id="KW-0732">Signal</keyword>
<comment type="subcellular location">
    <subcellularLocation>
        <location evidence="1">Cell outer membrane</location>
    </subcellularLocation>
</comment>
<dbReference type="Proteomes" id="UP001462640">
    <property type="component" value="Unassembled WGS sequence"/>
</dbReference>
<dbReference type="EMBL" id="JBDPZC010000011">
    <property type="protein sequence ID" value="MEO3715144.1"/>
    <property type="molecule type" value="Genomic_DNA"/>
</dbReference>
<evidence type="ECO:0000313" key="3">
    <source>
        <dbReference type="EMBL" id="MEO3715144.1"/>
    </source>
</evidence>
<evidence type="ECO:0000256" key="1">
    <source>
        <dbReference type="ARBA" id="ARBA00004442"/>
    </source>
</evidence>
<comment type="caution">
    <text evidence="3">The sequence shown here is derived from an EMBL/GenBank/DDBJ whole genome shotgun (WGS) entry which is preliminary data.</text>
</comment>
<dbReference type="Gene3D" id="2.40.160.20">
    <property type="match status" value="1"/>
</dbReference>
<dbReference type="SUPFAM" id="SSF56925">
    <property type="entry name" value="OMPA-like"/>
    <property type="match status" value="1"/>
</dbReference>
<organism evidence="3 4">
    <name type="scientific">Roseateles flavus</name>
    <dbReference type="NCBI Taxonomy" id="3149041"/>
    <lineage>
        <taxon>Bacteria</taxon>
        <taxon>Pseudomonadati</taxon>
        <taxon>Pseudomonadota</taxon>
        <taxon>Betaproteobacteria</taxon>
        <taxon>Burkholderiales</taxon>
        <taxon>Sphaerotilaceae</taxon>
        <taxon>Roseateles</taxon>
    </lineage>
</organism>
<evidence type="ECO:0000313" key="4">
    <source>
        <dbReference type="Proteomes" id="UP001462640"/>
    </source>
</evidence>
<dbReference type="PANTHER" id="PTHR36920:SF1">
    <property type="entry name" value="OUTER MEMBRANE PROTEIN W"/>
    <property type="match status" value="1"/>
</dbReference>
<dbReference type="Pfam" id="PF03922">
    <property type="entry name" value="OmpW"/>
    <property type="match status" value="1"/>
</dbReference>
<keyword evidence="4" id="KW-1185">Reference proteome</keyword>
<dbReference type="InterPro" id="IPR005618">
    <property type="entry name" value="OMPW"/>
</dbReference>
<dbReference type="InterPro" id="IPR011250">
    <property type="entry name" value="OMP/PagP_B-barrel"/>
</dbReference>
<dbReference type="PANTHER" id="PTHR36920">
    <property type="match status" value="1"/>
</dbReference>
<feature type="chain" id="PRO_5046395792" evidence="2">
    <location>
        <begin position="22"/>
        <end position="224"/>
    </location>
</feature>
<reference evidence="3 4" key="1">
    <citation type="submission" date="2024-05" db="EMBL/GenBank/DDBJ databases">
        <title>Roseateles sp. 2.12 16S ribosomal RNA gene Genome sequencing and assembly.</title>
        <authorList>
            <person name="Woo H."/>
        </authorList>
    </citation>
    <scope>NUCLEOTIDE SEQUENCE [LARGE SCALE GENOMIC DNA]</scope>
    <source>
        <strain evidence="3 4">2.12</strain>
    </source>
</reference>
<dbReference type="RefSeq" id="WP_347612430.1">
    <property type="nucleotide sequence ID" value="NZ_JBDPZC010000011.1"/>
</dbReference>
<feature type="signal peptide" evidence="2">
    <location>
        <begin position="1"/>
        <end position="21"/>
    </location>
</feature>
<proteinExistence type="predicted"/>